<evidence type="ECO:0000256" key="1">
    <source>
        <dbReference type="SAM" id="Phobius"/>
    </source>
</evidence>
<accession>A0ABW4XL38</accession>
<dbReference type="EMBL" id="JBHUHT010000010">
    <property type="protein sequence ID" value="MFD2095877.1"/>
    <property type="molecule type" value="Genomic_DNA"/>
</dbReference>
<feature type="transmembrane region" description="Helical" evidence="1">
    <location>
        <begin position="33"/>
        <end position="53"/>
    </location>
</feature>
<keyword evidence="3" id="KW-1185">Reference proteome</keyword>
<keyword evidence="1" id="KW-0472">Membrane</keyword>
<proteinExistence type="predicted"/>
<dbReference type="RefSeq" id="WP_345340722.1">
    <property type="nucleotide sequence ID" value="NZ_BAABLI010000016.1"/>
</dbReference>
<dbReference type="Proteomes" id="UP001597380">
    <property type="component" value="Unassembled WGS sequence"/>
</dbReference>
<comment type="caution">
    <text evidence="2">The sequence shown here is derived from an EMBL/GenBank/DDBJ whole genome shotgun (WGS) entry which is preliminary data.</text>
</comment>
<evidence type="ECO:0000313" key="2">
    <source>
        <dbReference type="EMBL" id="MFD2095877.1"/>
    </source>
</evidence>
<keyword evidence="1" id="KW-1133">Transmembrane helix</keyword>
<reference evidence="3" key="1">
    <citation type="journal article" date="2019" name="Int. J. Syst. Evol. Microbiol.">
        <title>The Global Catalogue of Microorganisms (GCM) 10K type strain sequencing project: providing services to taxonomists for standard genome sequencing and annotation.</title>
        <authorList>
            <consortium name="The Broad Institute Genomics Platform"/>
            <consortium name="The Broad Institute Genome Sequencing Center for Infectious Disease"/>
            <person name="Wu L."/>
            <person name="Ma J."/>
        </authorList>
    </citation>
    <scope>NUCLEOTIDE SEQUENCE [LARGE SCALE GENOMIC DNA]</scope>
    <source>
        <strain evidence="3">CGMCC 1.10992</strain>
    </source>
</reference>
<protein>
    <submittedName>
        <fullName evidence="2">Uncharacterized protein</fullName>
    </submittedName>
</protein>
<gene>
    <name evidence="2" type="ORF">ACFSJ3_07760</name>
</gene>
<name>A0ABW4XL38_9GAMM</name>
<sequence>MARMFLIPIILCLVWVIFLRANGIPLAKGKQGFIYIAIGSAVLCAFLTLMLWITRP</sequence>
<organism evidence="2 3">
    <name type="scientific">Corallincola platygyrae</name>
    <dbReference type="NCBI Taxonomy" id="1193278"/>
    <lineage>
        <taxon>Bacteria</taxon>
        <taxon>Pseudomonadati</taxon>
        <taxon>Pseudomonadota</taxon>
        <taxon>Gammaproteobacteria</taxon>
        <taxon>Alteromonadales</taxon>
        <taxon>Psychromonadaceae</taxon>
        <taxon>Corallincola</taxon>
    </lineage>
</organism>
<keyword evidence="1" id="KW-0812">Transmembrane</keyword>
<evidence type="ECO:0000313" key="3">
    <source>
        <dbReference type="Proteomes" id="UP001597380"/>
    </source>
</evidence>